<keyword evidence="1" id="KW-0479">Metal-binding</keyword>
<dbReference type="AlphaFoldDB" id="A0A815T8N1"/>
<evidence type="ECO:0000313" key="6">
    <source>
        <dbReference type="Proteomes" id="UP000663829"/>
    </source>
</evidence>
<reference evidence="4" key="1">
    <citation type="submission" date="2021-02" db="EMBL/GenBank/DDBJ databases">
        <authorList>
            <person name="Nowell W R."/>
        </authorList>
    </citation>
    <scope>NUCLEOTIDE SEQUENCE</scope>
</reference>
<dbReference type="PANTHER" id="PTHR33223:SF6">
    <property type="entry name" value="CCHC-TYPE DOMAIN-CONTAINING PROTEIN"/>
    <property type="match status" value="1"/>
</dbReference>
<dbReference type="Gene3D" id="4.10.60.10">
    <property type="entry name" value="Zinc finger, CCHC-type"/>
    <property type="match status" value="1"/>
</dbReference>
<dbReference type="PANTHER" id="PTHR33223">
    <property type="entry name" value="CCHC-TYPE DOMAIN-CONTAINING PROTEIN"/>
    <property type="match status" value="1"/>
</dbReference>
<dbReference type="Pfam" id="PF03732">
    <property type="entry name" value="Retrotrans_gag"/>
    <property type="match status" value="1"/>
</dbReference>
<accession>A0A815T8N1</accession>
<dbReference type="PROSITE" id="PS50158">
    <property type="entry name" value="ZF_CCHC"/>
    <property type="match status" value="1"/>
</dbReference>
<dbReference type="InterPro" id="IPR036875">
    <property type="entry name" value="Znf_CCHC_sf"/>
</dbReference>
<feature type="region of interest" description="Disordered" evidence="2">
    <location>
        <begin position="1"/>
        <end position="50"/>
    </location>
</feature>
<proteinExistence type="predicted"/>
<sequence>MPSNPHPRDHSPVLAASPPPAHLPSTKPENLSTYPSSAPPLNPNISSGDVPLQTRPIPQTIIIPAPTTIPQYAGKPTEKPLQFLLRLQHYASSMYGWTDTALLQGISTFLLDTALDWYTQLSLTNNLPTTWSEFQHLFIQQFTSPLRLAQSEEKWNRCVQRSDEPISQFLVRLREIWYEHKPNESEHDLIKHLYAKIRPDLVTLMGVLDHPTLNQFMDNARSAEVIIFSQQHQLTLTRPAVSDTFITVPASLPASVTRRSTDVVCYNCKKPGHYSYQCHTQPQSLYPKN</sequence>
<dbReference type="SMART" id="SM00343">
    <property type="entry name" value="ZnF_C2HC"/>
    <property type="match status" value="1"/>
</dbReference>
<dbReference type="GO" id="GO:0008270">
    <property type="term" value="F:zinc ion binding"/>
    <property type="evidence" value="ECO:0007669"/>
    <property type="project" value="UniProtKB-KW"/>
</dbReference>
<evidence type="ECO:0000313" key="4">
    <source>
        <dbReference type="EMBL" id="CAF1504679.1"/>
    </source>
</evidence>
<dbReference type="OrthoDB" id="10054156at2759"/>
<dbReference type="InterPro" id="IPR005162">
    <property type="entry name" value="Retrotrans_gag_dom"/>
</dbReference>
<evidence type="ECO:0000313" key="5">
    <source>
        <dbReference type="EMBL" id="CAF4365994.1"/>
    </source>
</evidence>
<dbReference type="InterPro" id="IPR001878">
    <property type="entry name" value="Znf_CCHC"/>
</dbReference>
<dbReference type="Proteomes" id="UP000681722">
    <property type="component" value="Unassembled WGS sequence"/>
</dbReference>
<dbReference type="EMBL" id="CAJOBC010088225">
    <property type="protein sequence ID" value="CAF4365994.1"/>
    <property type="molecule type" value="Genomic_DNA"/>
</dbReference>
<dbReference type="SUPFAM" id="SSF57756">
    <property type="entry name" value="Retrovirus zinc finger-like domains"/>
    <property type="match status" value="1"/>
</dbReference>
<dbReference type="Proteomes" id="UP000663829">
    <property type="component" value="Unassembled WGS sequence"/>
</dbReference>
<gene>
    <name evidence="4" type="ORF">GPM918_LOCUS36840</name>
    <name evidence="5" type="ORF">SRO942_LOCUS37589</name>
</gene>
<comment type="caution">
    <text evidence="4">The sequence shown here is derived from an EMBL/GenBank/DDBJ whole genome shotgun (WGS) entry which is preliminary data.</text>
</comment>
<dbReference type="EMBL" id="CAJNOQ010022701">
    <property type="protein sequence ID" value="CAF1504679.1"/>
    <property type="molecule type" value="Genomic_DNA"/>
</dbReference>
<evidence type="ECO:0000256" key="1">
    <source>
        <dbReference type="PROSITE-ProRule" id="PRU00047"/>
    </source>
</evidence>
<feature type="compositionally biased region" description="Polar residues" evidence="2">
    <location>
        <begin position="27"/>
        <end position="36"/>
    </location>
</feature>
<evidence type="ECO:0000256" key="2">
    <source>
        <dbReference type="SAM" id="MobiDB-lite"/>
    </source>
</evidence>
<name>A0A815T8N1_9BILA</name>
<feature type="domain" description="CCHC-type" evidence="3">
    <location>
        <begin position="265"/>
        <end position="278"/>
    </location>
</feature>
<keyword evidence="1" id="KW-0863">Zinc-finger</keyword>
<keyword evidence="6" id="KW-1185">Reference proteome</keyword>
<keyword evidence="1" id="KW-0862">Zinc</keyword>
<dbReference type="Pfam" id="PF00098">
    <property type="entry name" value="zf-CCHC"/>
    <property type="match status" value="1"/>
</dbReference>
<feature type="compositionally biased region" description="Basic and acidic residues" evidence="2">
    <location>
        <begin position="1"/>
        <end position="11"/>
    </location>
</feature>
<organism evidence="4 6">
    <name type="scientific">Didymodactylos carnosus</name>
    <dbReference type="NCBI Taxonomy" id="1234261"/>
    <lineage>
        <taxon>Eukaryota</taxon>
        <taxon>Metazoa</taxon>
        <taxon>Spiralia</taxon>
        <taxon>Gnathifera</taxon>
        <taxon>Rotifera</taxon>
        <taxon>Eurotatoria</taxon>
        <taxon>Bdelloidea</taxon>
        <taxon>Philodinida</taxon>
        <taxon>Philodinidae</taxon>
        <taxon>Didymodactylos</taxon>
    </lineage>
</organism>
<dbReference type="GO" id="GO:0003676">
    <property type="term" value="F:nucleic acid binding"/>
    <property type="evidence" value="ECO:0007669"/>
    <property type="project" value="InterPro"/>
</dbReference>
<evidence type="ECO:0000259" key="3">
    <source>
        <dbReference type="PROSITE" id="PS50158"/>
    </source>
</evidence>
<protein>
    <recommendedName>
        <fullName evidence="3">CCHC-type domain-containing protein</fullName>
    </recommendedName>
</protein>